<gene>
    <name evidence="1" type="ORF">MtrunA17_Chr7g0240981</name>
</gene>
<dbReference type="Gramene" id="rna40800">
    <property type="protein sequence ID" value="RHN46320.1"/>
    <property type="gene ID" value="gene40800"/>
</dbReference>
<protein>
    <submittedName>
        <fullName evidence="1">Uncharacterized protein</fullName>
    </submittedName>
</protein>
<name>A0A396GZ81_MEDTR</name>
<sequence length="54" mass="6145">MKTALNKENVVVFILVGVVLMCVEGKTKSSIDRGIKKKLIHNNLHYFISILFNK</sequence>
<comment type="caution">
    <text evidence="1">The sequence shown here is derived from an EMBL/GenBank/DDBJ whole genome shotgun (WGS) entry which is preliminary data.</text>
</comment>
<evidence type="ECO:0000313" key="1">
    <source>
        <dbReference type="EMBL" id="RHN46320.1"/>
    </source>
</evidence>
<dbReference type="Proteomes" id="UP000265566">
    <property type="component" value="Chromosome 7"/>
</dbReference>
<reference evidence="1" key="1">
    <citation type="journal article" date="2018" name="Nat. Plants">
        <title>Whole-genome landscape of Medicago truncatula symbiotic genes.</title>
        <authorList>
            <person name="Pecrix Y."/>
            <person name="Gamas P."/>
            <person name="Carrere S."/>
        </authorList>
    </citation>
    <scope>NUCLEOTIDE SEQUENCE</scope>
    <source>
        <tissue evidence="1">Leaves</tissue>
    </source>
</reference>
<dbReference type="AlphaFoldDB" id="A0A396GZ81"/>
<accession>A0A396GZ81</accession>
<dbReference type="EMBL" id="PSQE01000007">
    <property type="protein sequence ID" value="RHN46320.1"/>
    <property type="molecule type" value="Genomic_DNA"/>
</dbReference>
<proteinExistence type="predicted"/>
<organism evidence="1">
    <name type="scientific">Medicago truncatula</name>
    <name type="common">Barrel medic</name>
    <name type="synonym">Medicago tribuloides</name>
    <dbReference type="NCBI Taxonomy" id="3880"/>
    <lineage>
        <taxon>Eukaryota</taxon>
        <taxon>Viridiplantae</taxon>
        <taxon>Streptophyta</taxon>
        <taxon>Embryophyta</taxon>
        <taxon>Tracheophyta</taxon>
        <taxon>Spermatophyta</taxon>
        <taxon>Magnoliopsida</taxon>
        <taxon>eudicotyledons</taxon>
        <taxon>Gunneridae</taxon>
        <taxon>Pentapetalae</taxon>
        <taxon>rosids</taxon>
        <taxon>fabids</taxon>
        <taxon>Fabales</taxon>
        <taxon>Fabaceae</taxon>
        <taxon>Papilionoideae</taxon>
        <taxon>50 kb inversion clade</taxon>
        <taxon>NPAAA clade</taxon>
        <taxon>Hologalegina</taxon>
        <taxon>IRL clade</taxon>
        <taxon>Trifolieae</taxon>
        <taxon>Medicago</taxon>
    </lineage>
</organism>